<dbReference type="RefSeq" id="WP_220557053.1">
    <property type="nucleotide sequence ID" value="NZ_CP071586.1"/>
</dbReference>
<keyword evidence="1" id="KW-0812">Transmembrane</keyword>
<dbReference type="InterPro" id="IPR018671">
    <property type="entry name" value="DUF2138"/>
</dbReference>
<keyword evidence="1" id="KW-0472">Membrane</keyword>
<name>A0ABX8YN43_9PSED</name>
<keyword evidence="3" id="KW-1185">Reference proteome</keyword>
<organism evidence="2 3">
    <name type="scientific">Pseudomonas germanica</name>
    <dbReference type="NCBI Taxonomy" id="2815720"/>
    <lineage>
        <taxon>Bacteria</taxon>
        <taxon>Pseudomonadati</taxon>
        <taxon>Pseudomonadota</taxon>
        <taxon>Gammaproteobacteria</taxon>
        <taxon>Pseudomonadales</taxon>
        <taxon>Pseudomonadaceae</taxon>
        <taxon>Pseudomonas</taxon>
    </lineage>
</organism>
<protein>
    <submittedName>
        <fullName evidence="2">DUF2138 domain-containing protein</fullName>
    </submittedName>
</protein>
<feature type="transmembrane region" description="Helical" evidence="1">
    <location>
        <begin position="21"/>
        <end position="43"/>
    </location>
</feature>
<proteinExistence type="predicted"/>
<dbReference type="Proteomes" id="UP000824588">
    <property type="component" value="Chromosome"/>
</dbReference>
<evidence type="ECO:0000313" key="2">
    <source>
        <dbReference type="EMBL" id="QYY81381.1"/>
    </source>
</evidence>
<evidence type="ECO:0000313" key="3">
    <source>
        <dbReference type="Proteomes" id="UP000824588"/>
    </source>
</evidence>
<dbReference type="Pfam" id="PF09909">
    <property type="entry name" value="DUF2138"/>
    <property type="match status" value="1"/>
</dbReference>
<reference evidence="2 3" key="1">
    <citation type="journal article" date="2022" name="Int. J. Syst. Evol. Microbiol.">
        <title>Pseudomonas germanica sp. nov., isolated from Iris germanica rhizomes.</title>
        <authorList>
            <person name="Atanasov K.E."/>
            <person name="Galbis D.M."/>
            <person name="Gallego J."/>
            <person name="Serpico A."/>
            <person name="Bosch M."/>
            <person name="Altabella T."/>
            <person name="Ferrer A."/>
        </authorList>
    </citation>
    <scope>NUCLEOTIDE SEQUENCE [LARGE SCALE GENOMIC DNA]</scope>
    <source>
        <strain evidence="2 3">FIT28</strain>
    </source>
</reference>
<accession>A0ABX8YN43</accession>
<sequence>MSDNTVTSAADTPAAKPSRRWPLLLAGLCLVAGVAGGFGWLLLKPKAPPAELASDKLGLSRPDALLETRSLSQLPKDLLTVPFLKATLTEDFVFYYETHADRLGLIGSLRRIIYEHDLKLQDSLIEQLFDQPADVALWRGADGRLKDFLLVMDRGGLAKLLEPLAKVALDDTQLSQMGELKVGGDSVPLYQLTYNASKALLFASHGDKLVVLSNPVKYYDPESGVSEESGHVSPQALAALLNGEKLFPEAFGLPAKAPETKQRLSVNSSVLAMGYQRFIPNFAGLRFDMDDKGWHSYLAMDELDNQPDFDFKPVWQAMPLGASACVTLPVAAEPQKPLLVKLGAEEAVAQTLTEHVAGAAGLCWYADSRLYTPLLVASLKDEDSSKLDGDLGKLFGSMVGAFEANVEENVFPVVEKQEGQNHVWQRQVSSNFGPYAAKTAQNPDAISGKAFMKVSLARHGSTLLFSLDDKLVDKALGTLDKRFPPMADVLPKDVLMPIYFGPDSMAQLMQQETLDSLPQDMEPVFYNAAQTYLIPKLRTLGGYGKYALTLPEGSEPDGHWQWLPLEWKAL</sequence>
<evidence type="ECO:0000256" key="1">
    <source>
        <dbReference type="SAM" id="Phobius"/>
    </source>
</evidence>
<dbReference type="NCBIfam" id="NF008500">
    <property type="entry name" value="PRK11410.1"/>
    <property type="match status" value="1"/>
</dbReference>
<keyword evidence="1" id="KW-1133">Transmembrane helix</keyword>
<dbReference type="EMBL" id="CP071586">
    <property type="protein sequence ID" value="QYY81381.1"/>
    <property type="molecule type" value="Genomic_DNA"/>
</dbReference>
<gene>
    <name evidence="2" type="ORF">J0G10_27345</name>
</gene>